<gene>
    <name evidence="2" type="ORF">DR999_PMT17960</name>
</gene>
<evidence type="ECO:0000256" key="1">
    <source>
        <dbReference type="SAM" id="MobiDB-lite"/>
    </source>
</evidence>
<dbReference type="AlphaFoldDB" id="A0A4D9DS76"/>
<reference evidence="2 3" key="2">
    <citation type="submission" date="2019-04" db="EMBL/GenBank/DDBJ databases">
        <title>The genome sequence of big-headed turtle.</title>
        <authorList>
            <person name="Gong S."/>
        </authorList>
    </citation>
    <scope>NUCLEOTIDE SEQUENCE [LARGE SCALE GENOMIC DNA]</scope>
    <source>
        <strain evidence="2">DO16091913</strain>
        <tissue evidence="2">Muscle</tissue>
    </source>
</reference>
<dbReference type="Proteomes" id="UP000297703">
    <property type="component" value="Unassembled WGS sequence"/>
</dbReference>
<feature type="region of interest" description="Disordered" evidence="1">
    <location>
        <begin position="66"/>
        <end position="102"/>
    </location>
</feature>
<organism evidence="2 3">
    <name type="scientific">Platysternon megacephalum</name>
    <name type="common">big-headed turtle</name>
    <dbReference type="NCBI Taxonomy" id="55544"/>
    <lineage>
        <taxon>Eukaryota</taxon>
        <taxon>Metazoa</taxon>
        <taxon>Chordata</taxon>
        <taxon>Craniata</taxon>
        <taxon>Vertebrata</taxon>
        <taxon>Euteleostomi</taxon>
        <taxon>Archelosauria</taxon>
        <taxon>Testudinata</taxon>
        <taxon>Testudines</taxon>
        <taxon>Cryptodira</taxon>
        <taxon>Durocryptodira</taxon>
        <taxon>Testudinoidea</taxon>
        <taxon>Platysternidae</taxon>
        <taxon>Platysternon</taxon>
    </lineage>
</organism>
<accession>A0A4D9DS76</accession>
<keyword evidence="3" id="KW-1185">Reference proteome</keyword>
<dbReference type="EMBL" id="QXTE01000294">
    <property type="protein sequence ID" value="TFJ99968.1"/>
    <property type="molecule type" value="Genomic_DNA"/>
</dbReference>
<sequence>MDKQMNRFPSLLTSPLTYPCALSQAKETLSYSVSSRSLEGRLLLAPDMLLVGLRRYSLGLTAVSSTSRQAGDASSIDHPNNIPDSVPPCWSLDKAVGGDEGF</sequence>
<reference evidence="2 3" key="1">
    <citation type="submission" date="2019-04" db="EMBL/GenBank/DDBJ databases">
        <title>Draft genome of the big-headed turtle Platysternon megacephalum.</title>
        <authorList>
            <person name="Gong S."/>
        </authorList>
    </citation>
    <scope>NUCLEOTIDE SEQUENCE [LARGE SCALE GENOMIC DNA]</scope>
    <source>
        <strain evidence="2">DO16091913</strain>
        <tissue evidence="2">Muscle</tissue>
    </source>
</reference>
<name>A0A4D9DS76_9SAUR</name>
<evidence type="ECO:0000313" key="2">
    <source>
        <dbReference type="EMBL" id="TFJ99968.1"/>
    </source>
</evidence>
<comment type="caution">
    <text evidence="2">The sequence shown here is derived from an EMBL/GenBank/DDBJ whole genome shotgun (WGS) entry which is preliminary data.</text>
</comment>
<proteinExistence type="predicted"/>
<evidence type="ECO:0000313" key="3">
    <source>
        <dbReference type="Proteomes" id="UP000297703"/>
    </source>
</evidence>
<protein>
    <submittedName>
        <fullName evidence="2">Uncharacterized protein</fullName>
    </submittedName>
</protein>